<organism evidence="3 4">
    <name type="scientific">Vibrio lentus</name>
    <dbReference type="NCBI Taxonomy" id="136468"/>
    <lineage>
        <taxon>Bacteria</taxon>
        <taxon>Pseudomonadati</taxon>
        <taxon>Pseudomonadota</taxon>
        <taxon>Gammaproteobacteria</taxon>
        <taxon>Vibrionales</taxon>
        <taxon>Vibrionaceae</taxon>
        <taxon>Vibrio</taxon>
    </lineage>
</organism>
<accession>A0A4U2EC65</accession>
<dbReference type="InterPro" id="IPR027417">
    <property type="entry name" value="P-loop_NTPase"/>
</dbReference>
<evidence type="ECO:0000256" key="2">
    <source>
        <dbReference type="ARBA" id="ARBA00022840"/>
    </source>
</evidence>
<gene>
    <name evidence="3" type="primary">yhjQ</name>
    <name evidence="3" type="ORF">FCV91_24750</name>
</gene>
<sequence length="260" mass="28728">MKRLVFVSLRGGCGSTTITANLAQALVKINKQVLAIDASPENLLGLHLGLLNGEHDGWAARMLQNLSLFESGYQSPQGAVFLPFGQLSSKQQHQFEQNRAQFLNSLAETTLNASEEQGEQWQLFHSQLSDLNNLLANGAIDAIDAVFLTITADALSYSALQSWIQNHSLFHDLVAMGKLRILISHYQPETEVGRDFMLVLKKEYGRILVPVLIHRDTALLDCVANLTTVQHFSPISQAAKDFQSLAFWCVSTFSSKQSQG</sequence>
<protein>
    <submittedName>
        <fullName evidence="3">Cellulose synthase operon protein YhjQ</fullName>
    </submittedName>
</protein>
<dbReference type="PANTHER" id="PTHR43384">
    <property type="entry name" value="SEPTUM SITE-DETERMINING PROTEIN MIND HOMOLOG, CHLOROPLASTIC-RELATED"/>
    <property type="match status" value="1"/>
</dbReference>
<evidence type="ECO:0000256" key="1">
    <source>
        <dbReference type="ARBA" id="ARBA00022741"/>
    </source>
</evidence>
<dbReference type="GO" id="GO:0051782">
    <property type="term" value="P:negative regulation of cell division"/>
    <property type="evidence" value="ECO:0007669"/>
    <property type="project" value="TreeGrafter"/>
</dbReference>
<evidence type="ECO:0000313" key="4">
    <source>
        <dbReference type="Proteomes" id="UP000305840"/>
    </source>
</evidence>
<dbReference type="SUPFAM" id="SSF52540">
    <property type="entry name" value="P-loop containing nucleoside triphosphate hydrolases"/>
    <property type="match status" value="1"/>
</dbReference>
<dbReference type="NCBIfam" id="TIGR03371">
    <property type="entry name" value="cellulose_yhjQ"/>
    <property type="match status" value="1"/>
</dbReference>
<evidence type="ECO:0000313" key="3">
    <source>
        <dbReference type="EMBL" id="TKG00514.1"/>
    </source>
</evidence>
<dbReference type="Gene3D" id="3.40.50.300">
    <property type="entry name" value="P-loop containing nucleotide triphosphate hydrolases"/>
    <property type="match status" value="1"/>
</dbReference>
<dbReference type="EMBL" id="SYVO01000145">
    <property type="protein sequence ID" value="TKG00514.1"/>
    <property type="molecule type" value="Genomic_DNA"/>
</dbReference>
<dbReference type="InterPro" id="IPR050625">
    <property type="entry name" value="ParA/MinD_ATPase"/>
</dbReference>
<dbReference type="GO" id="GO:0005524">
    <property type="term" value="F:ATP binding"/>
    <property type="evidence" value="ECO:0007669"/>
    <property type="project" value="UniProtKB-KW"/>
</dbReference>
<dbReference type="InterPro" id="IPR017746">
    <property type="entry name" value="Cellulose_synthase_operon_BcsQ"/>
</dbReference>
<proteinExistence type="predicted"/>
<dbReference type="GO" id="GO:0009898">
    <property type="term" value="C:cytoplasmic side of plasma membrane"/>
    <property type="evidence" value="ECO:0007669"/>
    <property type="project" value="TreeGrafter"/>
</dbReference>
<dbReference type="Pfam" id="PF06564">
    <property type="entry name" value="CBP_BcsQ"/>
    <property type="match status" value="1"/>
</dbReference>
<dbReference type="PANTHER" id="PTHR43384:SF4">
    <property type="entry name" value="CELLULOSE BIOSYNTHESIS PROTEIN BCSQ-RELATED"/>
    <property type="match status" value="1"/>
</dbReference>
<keyword evidence="2" id="KW-0067">ATP-binding</keyword>
<dbReference type="Proteomes" id="UP000305840">
    <property type="component" value="Unassembled WGS sequence"/>
</dbReference>
<dbReference type="AlphaFoldDB" id="A0A4U2EC65"/>
<reference evidence="3 4" key="1">
    <citation type="submission" date="2019-04" db="EMBL/GenBank/DDBJ databases">
        <title>A reverse ecology approach based on a biological definition of microbial populations.</title>
        <authorList>
            <person name="Arevalo P."/>
            <person name="Vaninsberghe D."/>
            <person name="Elsherbini J."/>
            <person name="Gore J."/>
            <person name="Polz M."/>
        </authorList>
    </citation>
    <scope>NUCLEOTIDE SEQUENCE [LARGE SCALE GENOMIC DNA]</scope>
    <source>
        <strain evidence="3 4">10N.222.48.A1</strain>
    </source>
</reference>
<dbReference type="GO" id="GO:0005829">
    <property type="term" value="C:cytosol"/>
    <property type="evidence" value="ECO:0007669"/>
    <property type="project" value="TreeGrafter"/>
</dbReference>
<keyword evidence="1" id="KW-0547">Nucleotide-binding</keyword>
<comment type="caution">
    <text evidence="3">The sequence shown here is derived from an EMBL/GenBank/DDBJ whole genome shotgun (WGS) entry which is preliminary data.</text>
</comment>
<name>A0A4U2EC65_9VIBR</name>
<dbReference type="GO" id="GO:0016887">
    <property type="term" value="F:ATP hydrolysis activity"/>
    <property type="evidence" value="ECO:0007669"/>
    <property type="project" value="TreeGrafter"/>
</dbReference>
<dbReference type="RefSeq" id="WP_099165391.1">
    <property type="nucleotide sequence ID" value="NZ_JAJGZO010000002.1"/>
</dbReference>